<name>A0A0U5H5N0_9EURY</name>
<protein>
    <recommendedName>
        <fullName evidence="1">Nucleotide modification associated domain-containing protein</fullName>
    </recommendedName>
</protein>
<evidence type="ECO:0000313" key="2">
    <source>
        <dbReference type="EMBL" id="CQH60941.1"/>
    </source>
</evidence>
<accession>A0A0U5H5N0</accession>
<dbReference type="Proteomes" id="UP000066737">
    <property type="component" value="Chromosome I"/>
</dbReference>
<dbReference type="KEGG" id="hhb:Hhub_3329"/>
<evidence type="ECO:0000313" key="3">
    <source>
        <dbReference type="Proteomes" id="UP000066737"/>
    </source>
</evidence>
<dbReference type="STRING" id="1407499.HHUB_3329"/>
<dbReference type="OrthoDB" id="211258at2157"/>
<dbReference type="InterPro" id="IPR041135">
    <property type="entry name" value="Nmad3"/>
</dbReference>
<dbReference type="RefSeq" id="WP_059057680.1">
    <property type="nucleotide sequence ID" value="NZ_CEML01000001.1"/>
</dbReference>
<proteinExistence type="predicted"/>
<dbReference type="Pfam" id="PF18754">
    <property type="entry name" value="Nmad3"/>
    <property type="match status" value="1"/>
</dbReference>
<dbReference type="GeneID" id="26659940"/>
<sequence length="236" mass="26253">MTRAVAINVAANTNQPGFRGPLRADGSFVYVPIPESEPTSEPAPTYGDLDLPIEIPDDLRETPVHLDPSFAAYPCCERYTYGDPHGLKARPLLDLDAGDRVYFYATLDAPDEPTPWMADDWGTYVIGDFELARDPVTGEEFEGLPESERAAFAGNAHLKRDPIDADVLLAGTDDSRLYDYAVPLSGARGVDANRAVTEWSGDSGKGPWWRRPLRYDDAGHERLREWVQRESYPPVR</sequence>
<evidence type="ECO:0000259" key="1">
    <source>
        <dbReference type="Pfam" id="PF18754"/>
    </source>
</evidence>
<keyword evidence="3" id="KW-1185">Reference proteome</keyword>
<gene>
    <name evidence="2" type="ORF">HHUB_3329</name>
</gene>
<organism evidence="2 3">
    <name type="scientific">Halobacterium hubeiense</name>
    <dbReference type="NCBI Taxonomy" id="1407499"/>
    <lineage>
        <taxon>Archaea</taxon>
        <taxon>Methanobacteriati</taxon>
        <taxon>Methanobacteriota</taxon>
        <taxon>Stenosarchaea group</taxon>
        <taxon>Halobacteria</taxon>
        <taxon>Halobacteriales</taxon>
        <taxon>Halobacteriaceae</taxon>
        <taxon>Halobacterium</taxon>
    </lineage>
</organism>
<dbReference type="EMBL" id="LN831302">
    <property type="protein sequence ID" value="CQH60941.1"/>
    <property type="molecule type" value="Genomic_DNA"/>
</dbReference>
<dbReference type="AlphaFoldDB" id="A0A0U5H5N0"/>
<feature type="domain" description="Nucleotide modification associated" evidence="1">
    <location>
        <begin position="3"/>
        <end position="223"/>
    </location>
</feature>
<reference evidence="3" key="1">
    <citation type="journal article" date="2016" name="Environ. Microbiol.">
        <title>The complete genome of a viable archaeum isolated from 123-million-year-old rock salt.</title>
        <authorList>
            <person name="Jaakkola S.T."/>
            <person name="Pfeiffer F."/>
            <person name="Ravantti J.J."/>
            <person name="Guo Q."/>
            <person name="Liu Y."/>
            <person name="Chen X."/>
            <person name="Ma H."/>
            <person name="Yang C."/>
            <person name="Oksanen H.M."/>
            <person name="Bamford D.H."/>
        </authorList>
    </citation>
    <scope>NUCLEOTIDE SEQUENCE</scope>
    <source>
        <strain evidence="3">JI20-1</strain>
    </source>
</reference>